<reference evidence="10 11" key="1">
    <citation type="submission" date="2018-05" db="EMBL/GenBank/DDBJ databases">
        <title>Whole genome sequencing for identification of molecular markers to develop diagnostic detection tools for the regulated plant pathogen Lachnellula willkommii.</title>
        <authorList>
            <person name="Giroux E."/>
            <person name="Bilodeau G."/>
        </authorList>
    </citation>
    <scope>NUCLEOTIDE SEQUENCE [LARGE SCALE GENOMIC DNA]</scope>
    <source>
        <strain evidence="10 11">CBS 625.97</strain>
    </source>
</reference>
<dbReference type="PANTHER" id="PTHR23149:SF31">
    <property type="entry name" value="PROTEIN PXR1"/>
    <property type="match status" value="1"/>
</dbReference>
<feature type="compositionally biased region" description="Basic residues" evidence="8">
    <location>
        <begin position="276"/>
        <end position="285"/>
    </location>
</feature>
<dbReference type="PROSITE" id="PS50174">
    <property type="entry name" value="G_PATCH"/>
    <property type="match status" value="1"/>
</dbReference>
<proteinExistence type="inferred from homology"/>
<dbReference type="SMART" id="SM00443">
    <property type="entry name" value="G_patch"/>
    <property type="match status" value="1"/>
</dbReference>
<keyword evidence="11" id="KW-1185">Reference proteome</keyword>
<evidence type="ECO:0000256" key="8">
    <source>
        <dbReference type="SAM" id="MobiDB-lite"/>
    </source>
</evidence>
<evidence type="ECO:0000256" key="1">
    <source>
        <dbReference type="ARBA" id="ARBA00004604"/>
    </source>
</evidence>
<evidence type="ECO:0000256" key="2">
    <source>
        <dbReference type="ARBA" id="ARBA00022517"/>
    </source>
</evidence>
<dbReference type="PANTHER" id="PTHR23149">
    <property type="entry name" value="G PATCH DOMAIN CONTAINING PROTEIN"/>
    <property type="match status" value="1"/>
</dbReference>
<dbReference type="InterPro" id="IPR000467">
    <property type="entry name" value="G_patch_dom"/>
</dbReference>
<comment type="function">
    <text evidence="7">Involved in rRNA-processing at A0, A1 and A2 sites and negatively regulates telomerase.</text>
</comment>
<feature type="compositionally biased region" description="Basic and acidic residues" evidence="8">
    <location>
        <begin position="286"/>
        <end position="307"/>
    </location>
</feature>
<dbReference type="EMBL" id="QGMG01001100">
    <property type="protein sequence ID" value="TVY50527.1"/>
    <property type="molecule type" value="Genomic_DNA"/>
</dbReference>
<comment type="caution">
    <text evidence="10">The sequence shown here is derived from an EMBL/GenBank/DDBJ whole genome shotgun (WGS) entry which is preliminary data.</text>
</comment>
<evidence type="ECO:0000313" key="10">
    <source>
        <dbReference type="EMBL" id="TVY50527.1"/>
    </source>
</evidence>
<feature type="compositionally biased region" description="Basic and acidic residues" evidence="8">
    <location>
        <begin position="261"/>
        <end position="275"/>
    </location>
</feature>
<feature type="compositionally biased region" description="Basic and acidic residues" evidence="8">
    <location>
        <begin position="239"/>
        <end position="253"/>
    </location>
</feature>
<keyword evidence="4" id="KW-0539">Nucleus</keyword>
<accession>A0A7D8UJP9</accession>
<evidence type="ECO:0000256" key="6">
    <source>
        <dbReference type="ARBA" id="ARBA00041961"/>
    </source>
</evidence>
<dbReference type="GO" id="GO:0005730">
    <property type="term" value="C:nucleolus"/>
    <property type="evidence" value="ECO:0007669"/>
    <property type="project" value="UniProtKB-SubCell"/>
</dbReference>
<evidence type="ECO:0000313" key="11">
    <source>
        <dbReference type="Proteomes" id="UP000481288"/>
    </source>
</evidence>
<sequence length="395" mass="44242">MGLSEGKKRIKLSHDPNNTAWTNDSSSFGLKMMTAQGWQPGALLGAKDAPHAEFHTAANASHIRVMLKDDNLGLGAKIGSGVGHGECTGLDMFKNILGRLNGKEEDEIVKEQKSRDDLRRAVYTERKWGSQRFVKGGFLVGDKIQDLIDGEAERLRKLGDESSDSNDTSSESETEEEAPAPVEKAKKSKKRKAEAIEEAPEVVAVKIKKSKKKRKLVASSEDVEEAVAKKSKKSKKDRKTKEETDGTSDEAKSKIRKKDRKSKEETDGTSDEARSQRRKEKRERKKEKESKKNRKEKDKSGSEETTKASKKKSKRDKSVLNSLESSNFTTKESTPMIPTPAPSSGHSTPMMQGRHAVRSRNIAQKRLAHMDIASLNQTRFRPDQYKYCLDIQLER</sequence>
<evidence type="ECO:0000259" key="9">
    <source>
        <dbReference type="PROSITE" id="PS50174"/>
    </source>
</evidence>
<dbReference type="InterPro" id="IPR050656">
    <property type="entry name" value="PINX1"/>
</dbReference>
<keyword evidence="2" id="KW-0690">Ribosome biogenesis</keyword>
<feature type="compositionally biased region" description="Polar residues" evidence="8">
    <location>
        <begin position="319"/>
        <end position="333"/>
    </location>
</feature>
<dbReference type="AlphaFoldDB" id="A0A7D8UJP9"/>
<feature type="region of interest" description="Disordered" evidence="8">
    <location>
        <begin position="155"/>
        <end position="352"/>
    </location>
</feature>
<keyword evidence="3" id="KW-0698">rRNA processing</keyword>
<evidence type="ECO:0000256" key="5">
    <source>
        <dbReference type="ARBA" id="ARBA00038007"/>
    </source>
</evidence>
<organism evidence="10 11">
    <name type="scientific">Lachnellula cervina</name>
    <dbReference type="NCBI Taxonomy" id="1316786"/>
    <lineage>
        <taxon>Eukaryota</taxon>
        <taxon>Fungi</taxon>
        <taxon>Dikarya</taxon>
        <taxon>Ascomycota</taxon>
        <taxon>Pezizomycotina</taxon>
        <taxon>Leotiomycetes</taxon>
        <taxon>Helotiales</taxon>
        <taxon>Lachnaceae</taxon>
        <taxon>Lachnellula</taxon>
    </lineage>
</organism>
<dbReference type="GO" id="GO:0006364">
    <property type="term" value="P:rRNA processing"/>
    <property type="evidence" value="ECO:0007669"/>
    <property type="project" value="UniProtKB-KW"/>
</dbReference>
<evidence type="ECO:0000256" key="7">
    <source>
        <dbReference type="ARBA" id="ARBA00043878"/>
    </source>
</evidence>
<gene>
    <name evidence="10" type="primary">pxr1</name>
    <name evidence="10" type="ORF">LCER1_G005358</name>
</gene>
<dbReference type="Proteomes" id="UP000481288">
    <property type="component" value="Unassembled WGS sequence"/>
</dbReference>
<feature type="domain" description="G-patch" evidence="9">
    <location>
        <begin position="25"/>
        <end position="79"/>
    </location>
</feature>
<name>A0A7D8UJP9_9HELO</name>
<evidence type="ECO:0000256" key="3">
    <source>
        <dbReference type="ARBA" id="ARBA00022552"/>
    </source>
</evidence>
<dbReference type="GO" id="GO:0003676">
    <property type="term" value="F:nucleic acid binding"/>
    <property type="evidence" value="ECO:0007669"/>
    <property type="project" value="InterPro"/>
</dbReference>
<comment type="similarity">
    <text evidence="5">Belongs to the PINX1 family.</text>
</comment>
<protein>
    <recommendedName>
        <fullName evidence="6">PinX1-related protein 1</fullName>
    </recommendedName>
</protein>
<dbReference type="OrthoDB" id="29523at2759"/>
<feature type="compositionally biased region" description="Basic residues" evidence="8">
    <location>
        <begin position="229"/>
        <end position="238"/>
    </location>
</feature>
<feature type="compositionally biased region" description="Basic residues" evidence="8">
    <location>
        <begin position="206"/>
        <end position="216"/>
    </location>
</feature>
<comment type="subcellular location">
    <subcellularLocation>
        <location evidence="1">Nucleus</location>
        <location evidence="1">Nucleolus</location>
    </subcellularLocation>
</comment>
<evidence type="ECO:0000256" key="4">
    <source>
        <dbReference type="ARBA" id="ARBA00023242"/>
    </source>
</evidence>